<keyword evidence="11" id="KW-1185">Reference proteome</keyword>
<feature type="compositionally biased region" description="Basic and acidic residues" evidence="8">
    <location>
        <begin position="340"/>
        <end position="355"/>
    </location>
</feature>
<evidence type="ECO:0000256" key="1">
    <source>
        <dbReference type="ARBA" id="ARBA00000677"/>
    </source>
</evidence>
<evidence type="ECO:0000313" key="11">
    <source>
        <dbReference type="Proteomes" id="UP000199077"/>
    </source>
</evidence>
<keyword evidence="5 7" id="KW-0378">Hydrolase</keyword>
<evidence type="ECO:0000256" key="5">
    <source>
        <dbReference type="ARBA" id="ARBA00022801"/>
    </source>
</evidence>
<dbReference type="InterPro" id="IPR000223">
    <property type="entry name" value="Pept_S26A_signal_pept_1"/>
</dbReference>
<evidence type="ECO:0000256" key="7">
    <source>
        <dbReference type="RuleBase" id="RU362042"/>
    </source>
</evidence>
<feature type="compositionally biased region" description="Gly residues" evidence="8">
    <location>
        <begin position="1"/>
        <end position="10"/>
    </location>
</feature>
<proteinExistence type="inferred from homology"/>
<dbReference type="Gene3D" id="2.10.109.10">
    <property type="entry name" value="Umud Fragment, subunit A"/>
    <property type="match status" value="1"/>
</dbReference>
<dbReference type="InterPro" id="IPR019758">
    <property type="entry name" value="Pept_S26A_signal_pept_1_CS"/>
</dbReference>
<dbReference type="PRINTS" id="PR00727">
    <property type="entry name" value="LEADERPTASE"/>
</dbReference>
<dbReference type="CDD" id="cd06530">
    <property type="entry name" value="S26_SPase_I"/>
    <property type="match status" value="1"/>
</dbReference>
<evidence type="ECO:0000256" key="2">
    <source>
        <dbReference type="ARBA" id="ARBA00004401"/>
    </source>
</evidence>
<gene>
    <name evidence="10" type="ORF">SAMN04489867_0409</name>
</gene>
<dbReference type="PANTHER" id="PTHR43390">
    <property type="entry name" value="SIGNAL PEPTIDASE I"/>
    <property type="match status" value="1"/>
</dbReference>
<feature type="domain" description="Peptidase S26" evidence="9">
    <location>
        <begin position="182"/>
        <end position="378"/>
    </location>
</feature>
<dbReference type="PROSITE" id="PS00761">
    <property type="entry name" value="SPASE_I_3"/>
    <property type="match status" value="1"/>
</dbReference>
<dbReference type="NCBIfam" id="TIGR02227">
    <property type="entry name" value="sigpep_I_bact"/>
    <property type="match status" value="1"/>
</dbReference>
<reference evidence="11" key="1">
    <citation type="submission" date="2016-10" db="EMBL/GenBank/DDBJ databases">
        <authorList>
            <person name="Varghese N."/>
            <person name="Submissions S."/>
        </authorList>
    </citation>
    <scope>NUCLEOTIDE SEQUENCE [LARGE SCALE GENOMIC DNA]</scope>
    <source>
        <strain evidence="11">DSM 22329</strain>
    </source>
</reference>
<dbReference type="GO" id="GO:0009003">
    <property type="term" value="F:signal peptidase activity"/>
    <property type="evidence" value="ECO:0007669"/>
    <property type="project" value="UniProtKB-EC"/>
</dbReference>
<evidence type="ECO:0000313" key="10">
    <source>
        <dbReference type="EMBL" id="SDO72057.1"/>
    </source>
</evidence>
<dbReference type="GO" id="GO:0004252">
    <property type="term" value="F:serine-type endopeptidase activity"/>
    <property type="evidence" value="ECO:0007669"/>
    <property type="project" value="InterPro"/>
</dbReference>
<dbReference type="PANTHER" id="PTHR43390:SF1">
    <property type="entry name" value="CHLOROPLAST PROCESSING PEPTIDASE"/>
    <property type="match status" value="1"/>
</dbReference>
<evidence type="ECO:0000256" key="8">
    <source>
        <dbReference type="SAM" id="MobiDB-lite"/>
    </source>
</evidence>
<dbReference type="SUPFAM" id="SSF51306">
    <property type="entry name" value="LexA/Signal peptidase"/>
    <property type="match status" value="1"/>
</dbReference>
<feature type="compositionally biased region" description="Low complexity" evidence="8">
    <location>
        <begin position="127"/>
        <end position="140"/>
    </location>
</feature>
<dbReference type="Proteomes" id="UP000199077">
    <property type="component" value="Chromosome I"/>
</dbReference>
<dbReference type="InterPro" id="IPR019533">
    <property type="entry name" value="Peptidase_S26"/>
</dbReference>
<comment type="subcellular location">
    <subcellularLocation>
        <location evidence="2">Cell membrane</location>
        <topology evidence="2">Single-pass type II membrane protein</topology>
    </subcellularLocation>
    <subcellularLocation>
        <location evidence="7">Membrane</location>
        <topology evidence="7">Single-pass type II membrane protein</topology>
    </subcellularLocation>
</comment>
<feature type="compositionally biased region" description="Acidic residues" evidence="8">
    <location>
        <begin position="141"/>
        <end position="156"/>
    </location>
</feature>
<dbReference type="GO" id="GO:0005886">
    <property type="term" value="C:plasma membrane"/>
    <property type="evidence" value="ECO:0007669"/>
    <property type="project" value="UniProtKB-SubCell"/>
</dbReference>
<sequence>MSGPTRGGDGTWLRYEAERPESPQALEPGAEEHQDQAATTDSAWLRHGLPEQDAAPAAGPTHDPVWLAPDVHVDQPAPTAEEGDDTGVPPTIVAQAEESTPPHVSSETRPLPAEAAGSEQADDVARADQAGDAPADAPADSAEDVSTEDDSTEDDSEGPRSGRRGRDEETVGGLAVLGAAVKEFAIVVGMALVLSFIVKTWLLQAFYIPSGSMEDTLVLNDRVIVSKLTPGPVDLKRGDIIVFADPGEWLDEVPAAKKGPVATAVTETLTFVGLLPDNSENHLIKRVIGLPGDHVVCCDEGGRITINGTAIKEPYLKPGDAASEQDFDITVPNGRVWVMGDHRSNSADSRAHDGPENDGSQGSVDERLIVGRAVALVWPLDHLTWLSNPTATFAQVPAPSGDDAPKGSGPGTGGSDGQGGGEVGGTDDEPGPG</sequence>
<evidence type="ECO:0000259" key="9">
    <source>
        <dbReference type="Pfam" id="PF10502"/>
    </source>
</evidence>
<feature type="active site" evidence="6">
    <location>
        <position position="285"/>
    </location>
</feature>
<feature type="active site" evidence="6">
    <location>
        <position position="212"/>
    </location>
</feature>
<feature type="region of interest" description="Disordered" evidence="8">
    <location>
        <begin position="340"/>
        <end position="364"/>
    </location>
</feature>
<dbReference type="AlphaFoldDB" id="A0A1H0LV66"/>
<protein>
    <recommendedName>
        <fullName evidence="4 7">Signal peptidase I</fullName>
        <ecNumber evidence="4 7">3.4.21.89</ecNumber>
    </recommendedName>
</protein>
<feature type="region of interest" description="Disordered" evidence="8">
    <location>
        <begin position="1"/>
        <end position="169"/>
    </location>
</feature>
<feature type="region of interest" description="Disordered" evidence="8">
    <location>
        <begin position="392"/>
        <end position="433"/>
    </location>
</feature>
<dbReference type="Pfam" id="PF10502">
    <property type="entry name" value="Peptidase_S26"/>
    <property type="match status" value="1"/>
</dbReference>
<keyword evidence="7" id="KW-0645">Protease</keyword>
<feature type="compositionally biased region" description="Gly residues" evidence="8">
    <location>
        <begin position="408"/>
        <end position="424"/>
    </location>
</feature>
<evidence type="ECO:0000256" key="3">
    <source>
        <dbReference type="ARBA" id="ARBA00009370"/>
    </source>
</evidence>
<dbReference type="EC" id="3.4.21.89" evidence="4 7"/>
<dbReference type="RefSeq" id="WP_331712518.1">
    <property type="nucleotide sequence ID" value="NZ_LT629711.1"/>
</dbReference>
<comment type="catalytic activity">
    <reaction evidence="1 7">
        <text>Cleavage of hydrophobic, N-terminal signal or leader sequences from secreted and periplasmic proteins.</text>
        <dbReference type="EC" id="3.4.21.89"/>
    </reaction>
</comment>
<dbReference type="InterPro" id="IPR036286">
    <property type="entry name" value="LexA/Signal_pep-like_sf"/>
</dbReference>
<evidence type="ECO:0000256" key="6">
    <source>
        <dbReference type="PIRSR" id="PIRSR600223-1"/>
    </source>
</evidence>
<organism evidence="10 11">
    <name type="scientific">Pedococcus dokdonensis</name>
    <dbReference type="NCBI Taxonomy" id="443156"/>
    <lineage>
        <taxon>Bacteria</taxon>
        <taxon>Bacillati</taxon>
        <taxon>Actinomycetota</taxon>
        <taxon>Actinomycetes</taxon>
        <taxon>Micrococcales</taxon>
        <taxon>Intrasporangiaceae</taxon>
        <taxon>Pedococcus</taxon>
    </lineage>
</organism>
<name>A0A1H0LV66_9MICO</name>
<comment type="similarity">
    <text evidence="3 7">Belongs to the peptidase S26 family.</text>
</comment>
<accession>A0A1H0LV66</accession>
<dbReference type="EMBL" id="LT629711">
    <property type="protein sequence ID" value="SDO72057.1"/>
    <property type="molecule type" value="Genomic_DNA"/>
</dbReference>
<dbReference type="STRING" id="443156.SAMN04489867_0409"/>
<dbReference type="GO" id="GO:0006465">
    <property type="term" value="P:signal peptide processing"/>
    <property type="evidence" value="ECO:0007669"/>
    <property type="project" value="InterPro"/>
</dbReference>
<evidence type="ECO:0000256" key="4">
    <source>
        <dbReference type="ARBA" id="ARBA00013208"/>
    </source>
</evidence>
<feature type="compositionally biased region" description="Basic and acidic residues" evidence="8">
    <location>
        <begin position="157"/>
        <end position="169"/>
    </location>
</feature>